<dbReference type="RefSeq" id="WP_239120732.1">
    <property type="nucleotide sequence ID" value="NZ_BAAALB010000030.1"/>
</dbReference>
<dbReference type="AlphaFoldDB" id="A0A8J3NSV1"/>
<protein>
    <submittedName>
        <fullName evidence="1">Uncharacterized protein</fullName>
    </submittedName>
</protein>
<accession>A0A8J3NSV1</accession>
<evidence type="ECO:0000313" key="1">
    <source>
        <dbReference type="EMBL" id="GIF91377.1"/>
    </source>
</evidence>
<dbReference type="EMBL" id="BONG01000031">
    <property type="protein sequence ID" value="GIF91377.1"/>
    <property type="molecule type" value="Genomic_DNA"/>
</dbReference>
<organism evidence="1 2">
    <name type="scientific">Catellatospora chokoriensis</name>
    <dbReference type="NCBI Taxonomy" id="310353"/>
    <lineage>
        <taxon>Bacteria</taxon>
        <taxon>Bacillati</taxon>
        <taxon>Actinomycetota</taxon>
        <taxon>Actinomycetes</taxon>
        <taxon>Micromonosporales</taxon>
        <taxon>Micromonosporaceae</taxon>
        <taxon>Catellatospora</taxon>
    </lineage>
</organism>
<proteinExistence type="predicted"/>
<comment type="caution">
    <text evidence="1">The sequence shown here is derived from an EMBL/GenBank/DDBJ whole genome shotgun (WGS) entry which is preliminary data.</text>
</comment>
<keyword evidence="2" id="KW-1185">Reference proteome</keyword>
<reference evidence="1 2" key="1">
    <citation type="submission" date="2021-01" db="EMBL/GenBank/DDBJ databases">
        <title>Whole genome shotgun sequence of Catellatospora chokoriensis NBRC 107358.</title>
        <authorList>
            <person name="Komaki H."/>
            <person name="Tamura T."/>
        </authorList>
    </citation>
    <scope>NUCLEOTIDE SEQUENCE [LARGE SCALE GENOMIC DNA]</scope>
    <source>
        <strain evidence="1 2">NBRC 107358</strain>
    </source>
</reference>
<gene>
    <name evidence="1" type="ORF">Cch02nite_48210</name>
</gene>
<name>A0A8J3NSV1_9ACTN</name>
<dbReference type="Proteomes" id="UP000619293">
    <property type="component" value="Unassembled WGS sequence"/>
</dbReference>
<evidence type="ECO:0000313" key="2">
    <source>
        <dbReference type="Proteomes" id="UP000619293"/>
    </source>
</evidence>
<sequence length="110" mass="12071">MSRALAGRPALHHKGKGCPDWCAGAHHCTANRLPSGEHASIPEVWLTDLGRLVATRYRDHAGNDRVELRVVLALADDETTAQAQARHLLAVTHMVVTRVFGPDKQEGHLR</sequence>